<reference evidence="1" key="2">
    <citation type="journal article" date="2015" name="Fish Shellfish Immunol.">
        <title>Early steps in the European eel (Anguilla anguilla)-Vibrio vulnificus interaction in the gills: Role of the RtxA13 toxin.</title>
        <authorList>
            <person name="Callol A."/>
            <person name="Pajuelo D."/>
            <person name="Ebbesson L."/>
            <person name="Teles M."/>
            <person name="MacKenzie S."/>
            <person name="Amaro C."/>
        </authorList>
    </citation>
    <scope>NUCLEOTIDE SEQUENCE</scope>
</reference>
<dbReference type="EMBL" id="GBXM01004294">
    <property type="protein sequence ID" value="JAI04284.1"/>
    <property type="molecule type" value="Transcribed_RNA"/>
</dbReference>
<reference evidence="1" key="1">
    <citation type="submission" date="2014-11" db="EMBL/GenBank/DDBJ databases">
        <authorList>
            <person name="Amaro Gonzalez C."/>
        </authorList>
    </citation>
    <scope>NUCLEOTIDE SEQUENCE</scope>
</reference>
<dbReference type="AlphaFoldDB" id="A0A0E9XRI0"/>
<evidence type="ECO:0000313" key="1">
    <source>
        <dbReference type="EMBL" id="JAI04284.1"/>
    </source>
</evidence>
<organism evidence="1">
    <name type="scientific">Anguilla anguilla</name>
    <name type="common">European freshwater eel</name>
    <name type="synonym">Muraena anguilla</name>
    <dbReference type="NCBI Taxonomy" id="7936"/>
    <lineage>
        <taxon>Eukaryota</taxon>
        <taxon>Metazoa</taxon>
        <taxon>Chordata</taxon>
        <taxon>Craniata</taxon>
        <taxon>Vertebrata</taxon>
        <taxon>Euteleostomi</taxon>
        <taxon>Actinopterygii</taxon>
        <taxon>Neopterygii</taxon>
        <taxon>Teleostei</taxon>
        <taxon>Anguilliformes</taxon>
        <taxon>Anguillidae</taxon>
        <taxon>Anguilla</taxon>
    </lineage>
</organism>
<sequence>MFLNLKKNIYNNRSVFVKTAVVNIPTVAQERRLLSTPTFLPVRTRQALTHLYRRLRVAHVKLTHRYRCRLSPPPIS</sequence>
<proteinExistence type="predicted"/>
<name>A0A0E9XRI0_ANGAN</name>
<protein>
    <submittedName>
        <fullName evidence="1">Uncharacterized protein</fullName>
    </submittedName>
</protein>
<accession>A0A0E9XRI0</accession>